<evidence type="ECO:0000256" key="5">
    <source>
        <dbReference type="ARBA" id="ARBA00022980"/>
    </source>
</evidence>
<keyword evidence="3" id="KW-0699">rRNA-binding</keyword>
<dbReference type="GO" id="GO:1990904">
    <property type="term" value="C:ribonucleoprotein complex"/>
    <property type="evidence" value="ECO:0007669"/>
    <property type="project" value="UniProtKB-KW"/>
</dbReference>
<evidence type="ECO:0000256" key="4">
    <source>
        <dbReference type="ARBA" id="ARBA00022884"/>
    </source>
</evidence>
<dbReference type="InterPro" id="IPR012340">
    <property type="entry name" value="NA-bd_OB-fold"/>
</dbReference>
<dbReference type="InterPro" id="IPR000266">
    <property type="entry name" value="Ribosomal_uS17"/>
</dbReference>
<dbReference type="HAMAP" id="MF_01345_B">
    <property type="entry name" value="Ribosomal_uS17_B"/>
    <property type="match status" value="1"/>
</dbReference>
<dbReference type="NCBIfam" id="NF004123">
    <property type="entry name" value="PRK05610.1"/>
    <property type="match status" value="1"/>
</dbReference>
<keyword evidence="5" id="KW-0689">Ribosomal protein</keyword>
<dbReference type="Pfam" id="PF00366">
    <property type="entry name" value="Ribosomal_S17"/>
    <property type="match status" value="1"/>
</dbReference>
<dbReference type="PANTHER" id="PTHR10744:SF1">
    <property type="entry name" value="SMALL RIBOSOMAL SUBUNIT PROTEIN US17M"/>
    <property type="match status" value="1"/>
</dbReference>
<comment type="function">
    <text evidence="1">One of the primary rRNA binding proteins, it binds specifically to the 5'-end of 16S ribosomal RNA.</text>
</comment>
<evidence type="ECO:0000256" key="3">
    <source>
        <dbReference type="ARBA" id="ARBA00022730"/>
    </source>
</evidence>
<keyword evidence="6" id="KW-0687">Ribonucleoprotein</keyword>
<dbReference type="PANTHER" id="PTHR10744">
    <property type="entry name" value="40S RIBOSOMAL PROTEIN S11 FAMILY MEMBER"/>
    <property type="match status" value="1"/>
</dbReference>
<keyword evidence="4" id="KW-0694">RNA-binding</keyword>
<evidence type="ECO:0000256" key="1">
    <source>
        <dbReference type="ARBA" id="ARBA00002932"/>
    </source>
</evidence>
<dbReference type="GO" id="GO:0003735">
    <property type="term" value="F:structural constituent of ribosome"/>
    <property type="evidence" value="ECO:0007669"/>
    <property type="project" value="InterPro"/>
</dbReference>
<dbReference type="Gene3D" id="2.40.50.140">
    <property type="entry name" value="Nucleic acid-binding proteins"/>
    <property type="match status" value="1"/>
</dbReference>
<reference evidence="8" key="1">
    <citation type="submission" date="2021-01" db="EMBL/GenBank/DDBJ databases">
        <authorList>
            <person name="Corre E."/>
            <person name="Pelletier E."/>
            <person name="Niang G."/>
            <person name="Scheremetjew M."/>
            <person name="Finn R."/>
            <person name="Kale V."/>
            <person name="Holt S."/>
            <person name="Cochrane G."/>
            <person name="Meng A."/>
            <person name="Brown T."/>
            <person name="Cohen L."/>
        </authorList>
    </citation>
    <scope>NUCLEOTIDE SEQUENCE</scope>
    <source>
        <strain evidence="8">SAG 11-49</strain>
    </source>
</reference>
<dbReference type="SUPFAM" id="SSF50249">
    <property type="entry name" value="Nucleic acid-binding proteins"/>
    <property type="match status" value="1"/>
</dbReference>
<evidence type="ECO:0000313" key="8">
    <source>
        <dbReference type="EMBL" id="CAD8693703.1"/>
    </source>
</evidence>
<dbReference type="AlphaFoldDB" id="A0A7S0S272"/>
<accession>A0A7S0S272</accession>
<sequence>MQSTILRGSAFQGAVRPATRPAAVSRRGAVVVQAVQDVKGTVVSTSMQNTIVVNVERLAPHPKYFKRVRTSKRYFAHVTEEQKFNIGDYVRLEGCRPLSKNKQFTVAEVIRKANE</sequence>
<gene>
    <name evidence="8" type="ORF">CLEI1391_LOCUS17886</name>
</gene>
<dbReference type="PRINTS" id="PR00973">
    <property type="entry name" value="RIBOSOMALS17"/>
</dbReference>
<dbReference type="GO" id="GO:0006412">
    <property type="term" value="P:translation"/>
    <property type="evidence" value="ECO:0007669"/>
    <property type="project" value="InterPro"/>
</dbReference>
<dbReference type="GO" id="GO:0005739">
    <property type="term" value="C:mitochondrion"/>
    <property type="evidence" value="ECO:0007669"/>
    <property type="project" value="TreeGrafter"/>
</dbReference>
<dbReference type="CDD" id="cd00364">
    <property type="entry name" value="Ribosomal_uS17"/>
    <property type="match status" value="1"/>
</dbReference>
<comment type="similarity">
    <text evidence="2">Belongs to the universal ribosomal protein uS17 family.</text>
</comment>
<evidence type="ECO:0000256" key="7">
    <source>
        <dbReference type="ARBA" id="ARBA00035251"/>
    </source>
</evidence>
<protein>
    <recommendedName>
        <fullName evidence="7">Small ribosomal subunit protein uS17c</fullName>
    </recommendedName>
</protein>
<dbReference type="EMBL" id="HBFB01031920">
    <property type="protein sequence ID" value="CAD8693703.1"/>
    <property type="molecule type" value="Transcribed_RNA"/>
</dbReference>
<evidence type="ECO:0000256" key="6">
    <source>
        <dbReference type="ARBA" id="ARBA00023274"/>
    </source>
</evidence>
<dbReference type="InterPro" id="IPR019984">
    <property type="entry name" value="Ribosomal_uS17_bact/chlr"/>
</dbReference>
<organism evidence="8">
    <name type="scientific">Chlamydomonas leiostraca</name>
    <dbReference type="NCBI Taxonomy" id="1034604"/>
    <lineage>
        <taxon>Eukaryota</taxon>
        <taxon>Viridiplantae</taxon>
        <taxon>Chlorophyta</taxon>
        <taxon>core chlorophytes</taxon>
        <taxon>Chlorophyceae</taxon>
        <taxon>CS clade</taxon>
        <taxon>Chlamydomonadales</taxon>
        <taxon>Chlamydomonadaceae</taxon>
        <taxon>Chlamydomonas</taxon>
    </lineage>
</organism>
<evidence type="ECO:0000256" key="2">
    <source>
        <dbReference type="ARBA" id="ARBA00010254"/>
    </source>
</evidence>
<dbReference type="GO" id="GO:0005840">
    <property type="term" value="C:ribosome"/>
    <property type="evidence" value="ECO:0007669"/>
    <property type="project" value="UniProtKB-KW"/>
</dbReference>
<proteinExistence type="inferred from homology"/>
<dbReference type="GO" id="GO:0019843">
    <property type="term" value="F:rRNA binding"/>
    <property type="evidence" value="ECO:0007669"/>
    <property type="project" value="UniProtKB-KW"/>
</dbReference>
<name>A0A7S0S272_9CHLO</name>